<evidence type="ECO:0008006" key="3">
    <source>
        <dbReference type="Google" id="ProtNLM"/>
    </source>
</evidence>
<comment type="caution">
    <text evidence="1">The sequence shown here is derived from an EMBL/GenBank/DDBJ whole genome shotgun (WGS) entry which is preliminary data.</text>
</comment>
<dbReference type="SUPFAM" id="SSF81383">
    <property type="entry name" value="F-box domain"/>
    <property type="match status" value="1"/>
</dbReference>
<keyword evidence="2" id="KW-1185">Reference proteome</keyword>
<dbReference type="Gene3D" id="1.20.1280.50">
    <property type="match status" value="1"/>
</dbReference>
<dbReference type="Gene3D" id="3.80.10.10">
    <property type="entry name" value="Ribonuclease Inhibitor"/>
    <property type="match status" value="1"/>
</dbReference>
<name>A0AAW0CTH7_9AGAR</name>
<dbReference type="InterPro" id="IPR036047">
    <property type="entry name" value="F-box-like_dom_sf"/>
</dbReference>
<proteinExistence type="predicted"/>
<evidence type="ECO:0000313" key="1">
    <source>
        <dbReference type="EMBL" id="KAK7042294.1"/>
    </source>
</evidence>
<organism evidence="1 2">
    <name type="scientific">Favolaschia claudopus</name>
    <dbReference type="NCBI Taxonomy" id="2862362"/>
    <lineage>
        <taxon>Eukaryota</taxon>
        <taxon>Fungi</taxon>
        <taxon>Dikarya</taxon>
        <taxon>Basidiomycota</taxon>
        <taxon>Agaricomycotina</taxon>
        <taxon>Agaricomycetes</taxon>
        <taxon>Agaricomycetidae</taxon>
        <taxon>Agaricales</taxon>
        <taxon>Marasmiineae</taxon>
        <taxon>Mycenaceae</taxon>
        <taxon>Favolaschia</taxon>
    </lineage>
</organism>
<dbReference type="EMBL" id="JAWWNJ010000013">
    <property type="protein sequence ID" value="KAK7042294.1"/>
    <property type="molecule type" value="Genomic_DNA"/>
</dbReference>
<dbReference type="Proteomes" id="UP001362999">
    <property type="component" value="Unassembled WGS sequence"/>
</dbReference>
<accession>A0AAW0CTH7</accession>
<protein>
    <recommendedName>
        <fullName evidence="3">F-box domain-containing protein</fullName>
    </recommendedName>
</protein>
<reference evidence="1 2" key="1">
    <citation type="journal article" date="2024" name="J Genomics">
        <title>Draft genome sequencing and assembly of Favolaschia claudopus CIRM-BRFM 2984 isolated from oak limbs.</title>
        <authorList>
            <person name="Navarro D."/>
            <person name="Drula E."/>
            <person name="Chaduli D."/>
            <person name="Cazenave R."/>
            <person name="Ahrendt S."/>
            <person name="Wang J."/>
            <person name="Lipzen A."/>
            <person name="Daum C."/>
            <person name="Barry K."/>
            <person name="Grigoriev I.V."/>
            <person name="Favel A."/>
            <person name="Rosso M.N."/>
            <person name="Martin F."/>
        </authorList>
    </citation>
    <scope>NUCLEOTIDE SEQUENCE [LARGE SCALE GENOMIC DNA]</scope>
    <source>
        <strain evidence="1 2">CIRM-BRFM 2984</strain>
    </source>
</reference>
<dbReference type="AlphaFoldDB" id="A0AAW0CTH7"/>
<dbReference type="InterPro" id="IPR032675">
    <property type="entry name" value="LRR_dom_sf"/>
</dbReference>
<sequence length="492" mass="55449">MAYSTLPELQFLLQSNETPLDSQIPAIRSEIDRIRAELAVSLVTRNEFDEDLRNMEEHLNAHSAILSPIRRIPPEILSEIFSWTSSFERIGTFGAHEVAMPPWDLTHVCRAWRAVARGDSELWSRIRISTRASTSPTLPSYPIEALEAQLSLSHTASLGVEFLVHSTNSEAALPLLETLVLHCDRWKLFTFKSLDMSLIPSLVHIHGRLNRLESLTIIGDDLNDAFNWPSEYTDMFSVAPRLREVRLSDSSMRSFSPRISFPCENVTHLRLYCLSDWFYQTLCKTPSLVECEILACDVPNLSVPVVEIPSLRRLTALTVQKAPLTSFIRAPNLDFLSLSGIIDNVPAFIQDSRCRLTTLRLADIYHGPDTILNLLQCTPTLSNLAITLFDFTATAVEIILAALTISGTSADLCPALTGLFIGFIEQKRFDLLSYRMIGSRFHPQALQGRALRRIWIQAGIFLNEGWVNLEEDHLVEIQRFMEAHTGDTDSES</sequence>
<gene>
    <name evidence="1" type="ORF">R3P38DRAFT_2889578</name>
</gene>
<dbReference type="SUPFAM" id="SSF52047">
    <property type="entry name" value="RNI-like"/>
    <property type="match status" value="1"/>
</dbReference>
<evidence type="ECO:0000313" key="2">
    <source>
        <dbReference type="Proteomes" id="UP001362999"/>
    </source>
</evidence>